<dbReference type="CDD" id="cd07570">
    <property type="entry name" value="GAT_Gln-NAD-synth"/>
    <property type="match status" value="1"/>
</dbReference>
<dbReference type="AlphaFoldDB" id="A0A7S0EXQ7"/>
<feature type="domain" description="CN hydrolase" evidence="9">
    <location>
        <begin position="1"/>
        <end position="261"/>
    </location>
</feature>
<reference evidence="10" key="1">
    <citation type="submission" date="2021-01" db="EMBL/GenBank/DDBJ databases">
        <authorList>
            <person name="Corre E."/>
            <person name="Pelletier E."/>
            <person name="Niang G."/>
            <person name="Scheremetjew M."/>
            <person name="Finn R."/>
            <person name="Kale V."/>
            <person name="Holt S."/>
            <person name="Cochrane G."/>
            <person name="Meng A."/>
            <person name="Brown T."/>
            <person name="Cohen L."/>
        </authorList>
    </citation>
    <scope>NUCLEOTIDE SEQUENCE</scope>
    <source>
        <strain evidence="10">CCMP325</strain>
    </source>
</reference>
<dbReference type="FunFam" id="3.40.50.620:FF:000036">
    <property type="entry name" value="Glutamine-dependent NAD(+) synthetase"/>
    <property type="match status" value="1"/>
</dbReference>
<keyword evidence="4 8" id="KW-0547">Nucleotide-binding</keyword>
<dbReference type="InterPro" id="IPR036526">
    <property type="entry name" value="C-N_Hydrolase_sf"/>
</dbReference>
<proteinExistence type="inferred from homology"/>
<dbReference type="GO" id="GO:0003952">
    <property type="term" value="F:NAD+ synthase (glutamine-hydrolyzing) activity"/>
    <property type="evidence" value="ECO:0007669"/>
    <property type="project" value="UniProtKB-UniRule"/>
</dbReference>
<dbReference type="GO" id="GO:0004359">
    <property type="term" value="F:glutaminase activity"/>
    <property type="evidence" value="ECO:0007669"/>
    <property type="project" value="InterPro"/>
</dbReference>
<evidence type="ECO:0000256" key="7">
    <source>
        <dbReference type="ARBA" id="ARBA00052340"/>
    </source>
</evidence>
<protein>
    <recommendedName>
        <fullName evidence="8">Glutamine-dependent NAD(+) synthetase</fullName>
        <ecNumber evidence="8">6.3.5.1</ecNumber>
    </recommendedName>
    <alternativeName>
        <fullName evidence="8">NAD(+) synthase [glutamine-hydrolyzing]</fullName>
    </alternativeName>
</protein>
<gene>
    <name evidence="10" type="ORF">HPHI1048_LOCUS17020</name>
</gene>
<dbReference type="PIRSF" id="PIRSF006630">
    <property type="entry name" value="NADS_GAT"/>
    <property type="match status" value="1"/>
</dbReference>
<dbReference type="Gene3D" id="3.40.50.620">
    <property type="entry name" value="HUPs"/>
    <property type="match status" value="1"/>
</dbReference>
<dbReference type="InterPro" id="IPR014729">
    <property type="entry name" value="Rossmann-like_a/b/a_fold"/>
</dbReference>
<evidence type="ECO:0000256" key="4">
    <source>
        <dbReference type="ARBA" id="ARBA00022741"/>
    </source>
</evidence>
<evidence type="ECO:0000256" key="8">
    <source>
        <dbReference type="PIRNR" id="PIRNR006630"/>
    </source>
</evidence>
<dbReference type="NCBIfam" id="TIGR00552">
    <property type="entry name" value="nadE"/>
    <property type="match status" value="1"/>
</dbReference>
<dbReference type="SUPFAM" id="SSF56317">
    <property type="entry name" value="Carbon-nitrogen hydrolase"/>
    <property type="match status" value="1"/>
</dbReference>
<dbReference type="EMBL" id="HBEO01025285">
    <property type="protein sequence ID" value="CAD8496169.1"/>
    <property type="molecule type" value="Transcribed_RNA"/>
</dbReference>
<dbReference type="EC" id="6.3.5.1" evidence="8"/>
<keyword evidence="5 8" id="KW-0067">ATP-binding</keyword>
<evidence type="ECO:0000256" key="5">
    <source>
        <dbReference type="ARBA" id="ARBA00022840"/>
    </source>
</evidence>
<dbReference type="Pfam" id="PF02540">
    <property type="entry name" value="NAD_synthase"/>
    <property type="match status" value="1"/>
</dbReference>
<evidence type="ECO:0000313" key="10">
    <source>
        <dbReference type="EMBL" id="CAD8496169.1"/>
    </source>
</evidence>
<dbReference type="HAMAP" id="MF_02090">
    <property type="entry name" value="NadE_glutamine_dep"/>
    <property type="match status" value="1"/>
</dbReference>
<comment type="similarity">
    <text evidence="2 8">In the C-terminal section; belongs to the NAD synthetase family.</text>
</comment>
<comment type="pathway">
    <text evidence="1 8">Cofactor biosynthesis; NAD(+) biosynthesis; NAD(+) from deamido-NAD(+) (L-Gln route): step 1/1.</text>
</comment>
<dbReference type="InterPro" id="IPR003694">
    <property type="entry name" value="NAD_synthase"/>
</dbReference>
<dbReference type="Gene3D" id="3.60.110.10">
    <property type="entry name" value="Carbon-nitrogen hydrolase"/>
    <property type="match status" value="1"/>
</dbReference>
<dbReference type="GO" id="GO:0009435">
    <property type="term" value="P:NAD+ biosynthetic process"/>
    <property type="evidence" value="ECO:0007669"/>
    <property type="project" value="UniProtKB-UniRule"/>
</dbReference>
<dbReference type="Pfam" id="PF00795">
    <property type="entry name" value="CN_hydrolase"/>
    <property type="match status" value="1"/>
</dbReference>
<keyword evidence="6 8" id="KW-0520">NAD</keyword>
<dbReference type="UniPathway" id="UPA00253">
    <property type="reaction ID" value="UER00334"/>
</dbReference>
<dbReference type="InterPro" id="IPR014445">
    <property type="entry name" value="Gln-dep_NAD_synthase"/>
</dbReference>
<evidence type="ECO:0000256" key="2">
    <source>
        <dbReference type="ARBA" id="ARBA00007145"/>
    </source>
</evidence>
<dbReference type="SUPFAM" id="SSF52402">
    <property type="entry name" value="Adenine nucleotide alpha hydrolases-like"/>
    <property type="match status" value="1"/>
</dbReference>
<dbReference type="InterPro" id="IPR003010">
    <property type="entry name" value="C-N_Hydrolase"/>
</dbReference>
<dbReference type="FunFam" id="3.60.110.10:FF:000003">
    <property type="entry name" value="Glutamine-dependent NAD(+) synthetase"/>
    <property type="match status" value="1"/>
</dbReference>
<dbReference type="InterPro" id="IPR022310">
    <property type="entry name" value="NAD/GMP_synthase"/>
</dbReference>
<name>A0A7S0EXQ7_9CRYP</name>
<accession>A0A7S0EXQ7</accession>
<evidence type="ECO:0000259" key="9">
    <source>
        <dbReference type="PROSITE" id="PS50263"/>
    </source>
</evidence>
<evidence type="ECO:0000256" key="1">
    <source>
        <dbReference type="ARBA" id="ARBA00005188"/>
    </source>
</evidence>
<comment type="catalytic activity">
    <reaction evidence="7 8">
        <text>deamido-NAD(+) + L-glutamine + ATP + H2O = L-glutamate + AMP + diphosphate + NAD(+) + H(+)</text>
        <dbReference type="Rhea" id="RHEA:24384"/>
        <dbReference type="ChEBI" id="CHEBI:15377"/>
        <dbReference type="ChEBI" id="CHEBI:15378"/>
        <dbReference type="ChEBI" id="CHEBI:29985"/>
        <dbReference type="ChEBI" id="CHEBI:30616"/>
        <dbReference type="ChEBI" id="CHEBI:33019"/>
        <dbReference type="ChEBI" id="CHEBI:57540"/>
        <dbReference type="ChEBI" id="CHEBI:58359"/>
        <dbReference type="ChEBI" id="CHEBI:58437"/>
        <dbReference type="ChEBI" id="CHEBI:456215"/>
        <dbReference type="EC" id="6.3.5.1"/>
    </reaction>
</comment>
<dbReference type="GO" id="GO:0005737">
    <property type="term" value="C:cytoplasm"/>
    <property type="evidence" value="ECO:0007669"/>
    <property type="project" value="InterPro"/>
</dbReference>
<dbReference type="PROSITE" id="PS50263">
    <property type="entry name" value="CN_HYDROLASE"/>
    <property type="match status" value="1"/>
</dbReference>
<sequence>MSFEQNKRRIQQSIAIAKREGARMRLGPELEISGYGCEDHFLEEDTLTHSWEVLADILREGSTDGILCDIGMPIMHNGVRYNCRVLCLDGDILLVRPKLFLANDGNYRETRWFTRWQYGWTLQDLLLPALVTDATRSKQTRVKIGPAILQLADTSVAAETCEELFTPNSPHITLALNGAEIITNGSGSHHNLRKLDKRLQLITSATCKSGGVYMYANQIGCDGGRLYFDGCALICSNGQVVAQGAQFSMQEVEVVTAAVDLSATRSMRGAFMSRCEQVSTVPVVPVIHVDFKLCGRPAATFPAPPIDVRVHHPMEEIARGPACWLWDYLRRSNQGGFFVALSGGADSSSVVAIVGNMCQMIVKEVKEGNETVLQDLRRVVGEETYQPDDAKELAGRLLYTCYMGTSNSSQATHDRSKQLAAEIGSFHLSAVIDPVISALMALFVSVVKREPRFKAYGGTDPRENLALQNIQARLRMVFGYFLAQLLPWSRGMRGSLLVLGTANVDEALRGYYTKYDCSAADINPIGSISKEDLKLFMAWGAEHLGYPELANVLAAPPTAELEPITADYTQLDEVDMGMTYKELSEYGQLRKQHRAGPVSMFRALAAKWGPVSPLGLSLEEVAAKVKKFFFYYSINRHKMTSLTPSYHAEDYSPEDNRHDLRQFLYDASWTWQFRAMDHLQQEMQQDMKKRGQGTEHRKA</sequence>
<dbReference type="PANTHER" id="PTHR23090">
    <property type="entry name" value="NH 3 /GLUTAMINE-DEPENDENT NAD + SYNTHETASE"/>
    <property type="match status" value="1"/>
</dbReference>
<dbReference type="GO" id="GO:0005524">
    <property type="term" value="F:ATP binding"/>
    <property type="evidence" value="ECO:0007669"/>
    <property type="project" value="UniProtKB-UniRule"/>
</dbReference>
<dbReference type="CDD" id="cd00553">
    <property type="entry name" value="NAD_synthase"/>
    <property type="match status" value="1"/>
</dbReference>
<dbReference type="PANTHER" id="PTHR23090:SF9">
    <property type="entry name" value="GLUTAMINE-DEPENDENT NAD(+) SYNTHETASE"/>
    <property type="match status" value="1"/>
</dbReference>
<organism evidence="10">
    <name type="scientific">Hanusia phi</name>
    <dbReference type="NCBI Taxonomy" id="3032"/>
    <lineage>
        <taxon>Eukaryota</taxon>
        <taxon>Cryptophyceae</taxon>
        <taxon>Pyrenomonadales</taxon>
        <taxon>Geminigeraceae</taxon>
        <taxon>Hanusia</taxon>
    </lineage>
</organism>
<evidence type="ECO:0000256" key="3">
    <source>
        <dbReference type="ARBA" id="ARBA00022598"/>
    </source>
</evidence>
<keyword evidence="3 8" id="KW-0436">Ligase</keyword>
<evidence type="ECO:0000256" key="6">
    <source>
        <dbReference type="ARBA" id="ARBA00023027"/>
    </source>
</evidence>